<proteinExistence type="predicted"/>
<dbReference type="EMBL" id="LNQE01001571">
    <property type="protein sequence ID" value="KUG15242.1"/>
    <property type="molecule type" value="Genomic_DNA"/>
</dbReference>
<evidence type="ECO:0000313" key="1">
    <source>
        <dbReference type="EMBL" id="KUG15242.1"/>
    </source>
</evidence>
<dbReference type="AlphaFoldDB" id="A0A0W8F2V8"/>
<sequence length="37" mass="4139">MRRSVQTAGSGFFLFSMNLHLVTSGFRACARITCMIQ</sequence>
<gene>
    <name evidence="1" type="ORF">ASZ90_015097</name>
</gene>
<accession>A0A0W8F2V8</accession>
<name>A0A0W8F2V8_9ZZZZ</name>
<comment type="caution">
    <text evidence="1">The sequence shown here is derived from an EMBL/GenBank/DDBJ whole genome shotgun (WGS) entry which is preliminary data.</text>
</comment>
<protein>
    <submittedName>
        <fullName evidence="1">Uncharacterized protein</fullName>
    </submittedName>
</protein>
<reference evidence="1" key="1">
    <citation type="journal article" date="2015" name="Proc. Natl. Acad. Sci. U.S.A.">
        <title>Networks of energetic and metabolic interactions define dynamics in microbial communities.</title>
        <authorList>
            <person name="Embree M."/>
            <person name="Liu J.K."/>
            <person name="Al-Bassam M.M."/>
            <person name="Zengler K."/>
        </authorList>
    </citation>
    <scope>NUCLEOTIDE SEQUENCE</scope>
</reference>
<organism evidence="1">
    <name type="scientific">hydrocarbon metagenome</name>
    <dbReference type="NCBI Taxonomy" id="938273"/>
    <lineage>
        <taxon>unclassified sequences</taxon>
        <taxon>metagenomes</taxon>
        <taxon>ecological metagenomes</taxon>
    </lineage>
</organism>